<comment type="caution">
    <text evidence="1">The sequence shown here is derived from an EMBL/GenBank/DDBJ whole genome shotgun (WGS) entry which is preliminary data.</text>
</comment>
<gene>
    <name evidence="1" type="ORF">FA95DRAFT_1559453</name>
</gene>
<proteinExistence type="predicted"/>
<organism evidence="1 2">
    <name type="scientific">Auriscalpium vulgare</name>
    <dbReference type="NCBI Taxonomy" id="40419"/>
    <lineage>
        <taxon>Eukaryota</taxon>
        <taxon>Fungi</taxon>
        <taxon>Dikarya</taxon>
        <taxon>Basidiomycota</taxon>
        <taxon>Agaricomycotina</taxon>
        <taxon>Agaricomycetes</taxon>
        <taxon>Russulales</taxon>
        <taxon>Auriscalpiaceae</taxon>
        <taxon>Auriscalpium</taxon>
    </lineage>
</organism>
<accession>A0ACB8RSF2</accession>
<keyword evidence="2" id="KW-1185">Reference proteome</keyword>
<evidence type="ECO:0000313" key="1">
    <source>
        <dbReference type="EMBL" id="KAI0047023.1"/>
    </source>
</evidence>
<reference evidence="1" key="2">
    <citation type="journal article" date="2022" name="New Phytol.">
        <title>Evolutionary transition to the ectomycorrhizal habit in the genomes of a hyperdiverse lineage of mushroom-forming fungi.</title>
        <authorList>
            <person name="Looney B."/>
            <person name="Miyauchi S."/>
            <person name="Morin E."/>
            <person name="Drula E."/>
            <person name="Courty P.E."/>
            <person name="Kohler A."/>
            <person name="Kuo A."/>
            <person name="LaButti K."/>
            <person name="Pangilinan J."/>
            <person name="Lipzen A."/>
            <person name="Riley R."/>
            <person name="Andreopoulos W."/>
            <person name="He G."/>
            <person name="Johnson J."/>
            <person name="Nolan M."/>
            <person name="Tritt A."/>
            <person name="Barry K.W."/>
            <person name="Grigoriev I.V."/>
            <person name="Nagy L.G."/>
            <person name="Hibbett D."/>
            <person name="Henrissat B."/>
            <person name="Matheny P.B."/>
            <person name="Labbe J."/>
            <person name="Martin F.M."/>
        </authorList>
    </citation>
    <scope>NUCLEOTIDE SEQUENCE</scope>
    <source>
        <strain evidence="1">FP105234-sp</strain>
    </source>
</reference>
<evidence type="ECO:0000313" key="2">
    <source>
        <dbReference type="Proteomes" id="UP000814033"/>
    </source>
</evidence>
<reference evidence="1" key="1">
    <citation type="submission" date="2021-02" db="EMBL/GenBank/DDBJ databases">
        <authorList>
            <consortium name="DOE Joint Genome Institute"/>
            <person name="Ahrendt S."/>
            <person name="Looney B.P."/>
            <person name="Miyauchi S."/>
            <person name="Morin E."/>
            <person name="Drula E."/>
            <person name="Courty P.E."/>
            <person name="Chicoki N."/>
            <person name="Fauchery L."/>
            <person name="Kohler A."/>
            <person name="Kuo A."/>
            <person name="Labutti K."/>
            <person name="Pangilinan J."/>
            <person name="Lipzen A."/>
            <person name="Riley R."/>
            <person name="Andreopoulos W."/>
            <person name="He G."/>
            <person name="Johnson J."/>
            <person name="Barry K.W."/>
            <person name="Grigoriev I.V."/>
            <person name="Nagy L."/>
            <person name="Hibbett D."/>
            <person name="Henrissat B."/>
            <person name="Matheny P.B."/>
            <person name="Labbe J."/>
            <person name="Martin F."/>
        </authorList>
    </citation>
    <scope>NUCLEOTIDE SEQUENCE</scope>
    <source>
        <strain evidence="1">FP105234-sp</strain>
    </source>
</reference>
<name>A0ACB8RSF2_9AGAM</name>
<sequence length="64" mass="7392">MFRRPLAWSQIRRYKRPQQHRTNAALPPHAHHRDSLCSQLDRAKRCTAQASNIPPPSNSSEAFT</sequence>
<protein>
    <submittedName>
        <fullName evidence="1">Uncharacterized protein</fullName>
    </submittedName>
</protein>
<dbReference type="EMBL" id="MU275912">
    <property type="protein sequence ID" value="KAI0047023.1"/>
    <property type="molecule type" value="Genomic_DNA"/>
</dbReference>
<dbReference type="Proteomes" id="UP000814033">
    <property type="component" value="Unassembled WGS sequence"/>
</dbReference>